<evidence type="ECO:0000313" key="3">
    <source>
        <dbReference type="EMBL" id="AKF02993.1"/>
    </source>
</evidence>
<dbReference type="EMBL" id="CP011125">
    <property type="protein sequence ID" value="AKF02993.1"/>
    <property type="molecule type" value="Genomic_DNA"/>
</dbReference>
<dbReference type="Proteomes" id="UP000034883">
    <property type="component" value="Chromosome"/>
</dbReference>
<dbReference type="AlphaFoldDB" id="A0A0F6VYP3"/>
<organism evidence="3 4">
    <name type="scientific">Sandaracinus amylolyticus</name>
    <dbReference type="NCBI Taxonomy" id="927083"/>
    <lineage>
        <taxon>Bacteria</taxon>
        <taxon>Pseudomonadati</taxon>
        <taxon>Myxococcota</taxon>
        <taxon>Polyangia</taxon>
        <taxon>Polyangiales</taxon>
        <taxon>Sandaracinaceae</taxon>
        <taxon>Sandaracinus</taxon>
    </lineage>
</organism>
<proteinExistence type="predicted"/>
<evidence type="ECO:0000256" key="1">
    <source>
        <dbReference type="SAM" id="SignalP"/>
    </source>
</evidence>
<feature type="chain" id="PRO_5002511144" description="Xaa-Pro dipeptidyl-peptidase-like domain-containing protein" evidence="1">
    <location>
        <begin position="26"/>
        <end position="460"/>
    </location>
</feature>
<dbReference type="PROSITE" id="PS51257">
    <property type="entry name" value="PROKAR_LIPOPROTEIN"/>
    <property type="match status" value="1"/>
</dbReference>
<dbReference type="GO" id="GO:0016787">
    <property type="term" value="F:hydrolase activity"/>
    <property type="evidence" value="ECO:0007669"/>
    <property type="project" value="InterPro"/>
</dbReference>
<gene>
    <name evidence="3" type="ORF">DB32_000141</name>
</gene>
<dbReference type="STRING" id="927083.DB32_000141"/>
<dbReference type="SUPFAM" id="SSF53474">
    <property type="entry name" value="alpha/beta-Hydrolases"/>
    <property type="match status" value="1"/>
</dbReference>
<dbReference type="RefSeq" id="WP_053230474.1">
    <property type="nucleotide sequence ID" value="NZ_CP011125.1"/>
</dbReference>
<keyword evidence="1" id="KW-0732">Signal</keyword>
<dbReference type="Pfam" id="PF02129">
    <property type="entry name" value="Peptidase_S15"/>
    <property type="match status" value="1"/>
</dbReference>
<feature type="domain" description="Xaa-Pro dipeptidyl-peptidase-like" evidence="2">
    <location>
        <begin position="78"/>
        <end position="241"/>
    </location>
</feature>
<feature type="signal peptide" evidence="1">
    <location>
        <begin position="1"/>
        <end position="25"/>
    </location>
</feature>
<reference evidence="3 4" key="1">
    <citation type="submission" date="2015-03" db="EMBL/GenBank/DDBJ databases">
        <title>Genome assembly of Sandaracinus amylolyticus DSM 53668.</title>
        <authorList>
            <person name="Sharma G."/>
            <person name="Subramanian S."/>
        </authorList>
    </citation>
    <scope>NUCLEOTIDE SEQUENCE [LARGE SCALE GENOMIC DNA]</scope>
    <source>
        <strain evidence="3 4">DSM 53668</strain>
    </source>
</reference>
<dbReference type="InterPro" id="IPR000383">
    <property type="entry name" value="Xaa-Pro-like_dom"/>
</dbReference>
<dbReference type="KEGG" id="samy:DB32_000141"/>
<evidence type="ECO:0000259" key="2">
    <source>
        <dbReference type="Pfam" id="PF02129"/>
    </source>
</evidence>
<evidence type="ECO:0000313" key="4">
    <source>
        <dbReference type="Proteomes" id="UP000034883"/>
    </source>
</evidence>
<dbReference type="InterPro" id="IPR029058">
    <property type="entry name" value="AB_hydrolase_fold"/>
</dbReference>
<sequence length="460" mass="47999">MTSLRAPLWVSMLLALCACDDGAPAEPLDASTPTPDAPAARAWSFETIATQTITAVEVPRQVELVRATRPDGASSYLLYVPAAAAGAPLVVMNEPYAGIRWTGEDVDARWAALGAGVHPDVDAAGYDGDDVIAYQEQTVQQAVDGAIAWLVNGFAVVHAYARFYGGGSLEDDVLDAAAPYHFALSRAGDGSLDVARIGAFGGSWGGMMALYGASRAPEGAAPVAVVALAPPSDFADLWAHTDALPGVFPQPDAARAFYSPYRRRIAAATGGAPGEGDFAPYRADALCAGLRGRALVPHDEWDVLVPFAQTTTLESTCGDRVEPLIWHRQGATIDYARVGLDHGPLTQEPGFASWTTFAITWLASELAGPSAPLVVTVGASAGLEAFLGTVRDEQLAGGDPIEALPRLRELAAPRVRAWDVASETFVLGADLLATAVNAVYGTTYDGATLRAALDDGLPTP</sequence>
<dbReference type="OrthoDB" id="5379857at2"/>
<keyword evidence="4" id="KW-1185">Reference proteome</keyword>
<name>A0A0F6VYP3_9BACT</name>
<protein>
    <recommendedName>
        <fullName evidence="2">Xaa-Pro dipeptidyl-peptidase-like domain-containing protein</fullName>
    </recommendedName>
</protein>
<accession>A0A0F6VYP3</accession>
<dbReference type="Gene3D" id="3.40.50.1820">
    <property type="entry name" value="alpha/beta hydrolase"/>
    <property type="match status" value="1"/>
</dbReference>